<accession>A0A9W8H9Z2</accession>
<dbReference type="Proteomes" id="UP001140172">
    <property type="component" value="Unassembled WGS sequence"/>
</dbReference>
<evidence type="ECO:0000256" key="1">
    <source>
        <dbReference type="SAM" id="MobiDB-lite"/>
    </source>
</evidence>
<feature type="compositionally biased region" description="Low complexity" evidence="1">
    <location>
        <begin position="89"/>
        <end position="108"/>
    </location>
</feature>
<organism evidence="2 3">
    <name type="scientific">Coemansia interrupta</name>
    <dbReference type="NCBI Taxonomy" id="1126814"/>
    <lineage>
        <taxon>Eukaryota</taxon>
        <taxon>Fungi</taxon>
        <taxon>Fungi incertae sedis</taxon>
        <taxon>Zoopagomycota</taxon>
        <taxon>Kickxellomycotina</taxon>
        <taxon>Kickxellomycetes</taxon>
        <taxon>Kickxellales</taxon>
        <taxon>Kickxellaceae</taxon>
        <taxon>Coemansia</taxon>
    </lineage>
</organism>
<protein>
    <submittedName>
        <fullName evidence="2">Uncharacterized protein</fullName>
    </submittedName>
</protein>
<name>A0A9W8H9Z2_9FUNG</name>
<feature type="compositionally biased region" description="Polar residues" evidence="1">
    <location>
        <begin position="64"/>
        <end position="88"/>
    </location>
</feature>
<proteinExistence type="predicted"/>
<comment type="caution">
    <text evidence="2">The sequence shown here is derived from an EMBL/GenBank/DDBJ whole genome shotgun (WGS) entry which is preliminary data.</text>
</comment>
<evidence type="ECO:0000313" key="2">
    <source>
        <dbReference type="EMBL" id="KAJ2778247.1"/>
    </source>
</evidence>
<feature type="compositionally biased region" description="Low complexity" evidence="1">
    <location>
        <begin position="28"/>
        <end position="53"/>
    </location>
</feature>
<dbReference type="EMBL" id="JANBUM010000361">
    <property type="protein sequence ID" value="KAJ2778247.1"/>
    <property type="molecule type" value="Genomic_DNA"/>
</dbReference>
<dbReference type="AlphaFoldDB" id="A0A9W8H9Z2"/>
<keyword evidence="3" id="KW-1185">Reference proteome</keyword>
<reference evidence="2" key="1">
    <citation type="submission" date="2022-07" db="EMBL/GenBank/DDBJ databases">
        <title>Phylogenomic reconstructions and comparative analyses of Kickxellomycotina fungi.</title>
        <authorList>
            <person name="Reynolds N.K."/>
            <person name="Stajich J.E."/>
            <person name="Barry K."/>
            <person name="Grigoriev I.V."/>
            <person name="Crous P."/>
            <person name="Smith M.E."/>
        </authorList>
    </citation>
    <scope>NUCLEOTIDE SEQUENCE</scope>
    <source>
        <strain evidence="2">BCRC 34489</strain>
    </source>
</reference>
<evidence type="ECO:0000313" key="3">
    <source>
        <dbReference type="Proteomes" id="UP001140172"/>
    </source>
</evidence>
<sequence length="137" mass="15118">MPRRRHPRRLEWSSAMQSHITLVDQPLHHPTSSPSHRSPMADTFGADTFAADARPAHIRATPRPTLQTPRAPVQTSRPATRTQTLLSETTPSASPTSASSSSAAKTPPNVVRRMRDSLKRQLRTLGHIVRHVPESSV</sequence>
<feature type="region of interest" description="Disordered" evidence="1">
    <location>
        <begin position="25"/>
        <end position="112"/>
    </location>
</feature>
<gene>
    <name evidence="2" type="ORF">GGI15_004233</name>
</gene>
<dbReference type="OrthoDB" id="5551119at2759"/>